<dbReference type="AlphaFoldDB" id="B8GN82"/>
<dbReference type="NCBIfam" id="TIGR00589">
    <property type="entry name" value="ogt"/>
    <property type="match status" value="1"/>
</dbReference>
<evidence type="ECO:0000256" key="4">
    <source>
        <dbReference type="ARBA" id="ARBA00022603"/>
    </source>
</evidence>
<evidence type="ECO:0000256" key="3">
    <source>
        <dbReference type="ARBA" id="ARBA00022490"/>
    </source>
</evidence>
<dbReference type="Gene3D" id="3.30.160.70">
    <property type="entry name" value="Methylated DNA-protein cysteine methyltransferase domain"/>
    <property type="match status" value="1"/>
</dbReference>
<comment type="miscellaneous">
    <text evidence="9">This enzyme catalyzes only one turnover and therefore is not strictly catalytic. According to one definition, an enzyme is a biocatalyst that acts repeatedly and over many reaction cycles.</text>
</comment>
<dbReference type="OrthoDB" id="9802228at2"/>
<dbReference type="RefSeq" id="WP_012637431.1">
    <property type="nucleotide sequence ID" value="NC_011901.1"/>
</dbReference>
<dbReference type="EC" id="2.1.1.63" evidence="9"/>
<evidence type="ECO:0000256" key="2">
    <source>
        <dbReference type="ARBA" id="ARBA00008711"/>
    </source>
</evidence>
<dbReference type="InterPro" id="IPR036217">
    <property type="entry name" value="MethylDNA_cys_MeTrfase_DNAb"/>
</dbReference>
<dbReference type="SUPFAM" id="SSF53155">
    <property type="entry name" value="Methylated DNA-protein cysteine methyltransferase domain"/>
    <property type="match status" value="1"/>
</dbReference>
<feature type="domain" description="Methylated-DNA-[protein]-cysteine S-methyltransferase DNA binding" evidence="10">
    <location>
        <begin position="72"/>
        <end position="154"/>
    </location>
</feature>
<keyword evidence="5 9" id="KW-0808">Transferase</keyword>
<dbReference type="HAMAP" id="MF_00772">
    <property type="entry name" value="OGT"/>
    <property type="match status" value="1"/>
</dbReference>
<proteinExistence type="inferred from homology"/>
<evidence type="ECO:0000256" key="1">
    <source>
        <dbReference type="ARBA" id="ARBA00001286"/>
    </source>
</evidence>
<dbReference type="HOGENOM" id="CLU_000445_52_2_6"/>
<keyword evidence="4 9" id="KW-0489">Methyltransferase</keyword>
<keyword evidence="12" id="KW-1185">Reference proteome</keyword>
<evidence type="ECO:0000313" key="12">
    <source>
        <dbReference type="Proteomes" id="UP000002383"/>
    </source>
</evidence>
<comment type="similarity">
    <text evidence="2 9">Belongs to the MGMT family.</text>
</comment>
<dbReference type="EMBL" id="CP001339">
    <property type="protein sequence ID" value="ACL71943.1"/>
    <property type="molecule type" value="Genomic_DNA"/>
</dbReference>
<protein>
    <recommendedName>
        <fullName evidence="9">Methylated-DNA--protein-cysteine methyltransferase</fullName>
        <ecNumber evidence="9">2.1.1.63</ecNumber>
    </recommendedName>
    <alternativeName>
        <fullName evidence="9">6-O-methylguanine-DNA methyltransferase</fullName>
        <shortName evidence="9">MGMT</shortName>
    </alternativeName>
    <alternativeName>
        <fullName evidence="9">O-6-methylguanine-DNA-alkyltransferase</fullName>
    </alternativeName>
</protein>
<dbReference type="PANTHER" id="PTHR10815:SF13">
    <property type="entry name" value="METHYLATED-DNA--PROTEIN-CYSTEINE METHYLTRANSFERASE"/>
    <property type="match status" value="1"/>
</dbReference>
<comment type="subcellular location">
    <subcellularLocation>
        <location evidence="9">Cytoplasm</location>
    </subcellularLocation>
</comment>
<dbReference type="InterPro" id="IPR036388">
    <property type="entry name" value="WH-like_DNA-bd_sf"/>
</dbReference>
<dbReference type="Pfam" id="PF01035">
    <property type="entry name" value="DNA_binding_1"/>
    <property type="match status" value="1"/>
</dbReference>
<evidence type="ECO:0000256" key="6">
    <source>
        <dbReference type="ARBA" id="ARBA00022763"/>
    </source>
</evidence>
<dbReference type="InterPro" id="IPR014048">
    <property type="entry name" value="MethylDNA_cys_MeTrfase_DNA-bd"/>
</dbReference>
<dbReference type="PROSITE" id="PS00374">
    <property type="entry name" value="MGMT"/>
    <property type="match status" value="1"/>
</dbReference>
<dbReference type="InterPro" id="IPR001497">
    <property type="entry name" value="MethylDNA_cys_MeTrfase_AS"/>
</dbReference>
<evidence type="ECO:0000256" key="7">
    <source>
        <dbReference type="ARBA" id="ARBA00023204"/>
    </source>
</evidence>
<dbReference type="eggNOG" id="COG0350">
    <property type="taxonomic scope" value="Bacteria"/>
</dbReference>
<dbReference type="InterPro" id="IPR036631">
    <property type="entry name" value="MGMT_N_sf"/>
</dbReference>
<reference evidence="11 12" key="1">
    <citation type="journal article" date="2011" name="Stand. Genomic Sci.">
        <title>Complete genome sequence of 'Thioalkalivibrio sulfidophilus' HL-EbGr7.</title>
        <authorList>
            <person name="Muyzer G."/>
            <person name="Sorokin D.Y."/>
            <person name="Mavromatis K."/>
            <person name="Lapidus A."/>
            <person name="Clum A."/>
            <person name="Ivanova N."/>
            <person name="Pati A."/>
            <person name="d'Haeseleer P."/>
            <person name="Woyke T."/>
            <person name="Kyrpides N.C."/>
        </authorList>
    </citation>
    <scope>NUCLEOTIDE SEQUENCE [LARGE SCALE GENOMIC DNA]</scope>
    <source>
        <strain evidence="11 12">HL-EbGR7</strain>
    </source>
</reference>
<gene>
    <name evidence="11" type="ordered locus">Tgr7_0852</name>
</gene>
<evidence type="ECO:0000313" key="11">
    <source>
        <dbReference type="EMBL" id="ACL71943.1"/>
    </source>
</evidence>
<dbReference type="SUPFAM" id="SSF46767">
    <property type="entry name" value="Methylated DNA-protein cysteine methyltransferase, C-terminal domain"/>
    <property type="match status" value="1"/>
</dbReference>
<comment type="catalytic activity">
    <reaction evidence="1 9">
        <text>a 4-O-methyl-thymidine in DNA + L-cysteinyl-[protein] = a thymidine in DNA + S-methyl-L-cysteinyl-[protein]</text>
        <dbReference type="Rhea" id="RHEA:53428"/>
        <dbReference type="Rhea" id="RHEA-COMP:10131"/>
        <dbReference type="Rhea" id="RHEA-COMP:10132"/>
        <dbReference type="Rhea" id="RHEA-COMP:13555"/>
        <dbReference type="Rhea" id="RHEA-COMP:13556"/>
        <dbReference type="ChEBI" id="CHEBI:29950"/>
        <dbReference type="ChEBI" id="CHEBI:82612"/>
        <dbReference type="ChEBI" id="CHEBI:137386"/>
        <dbReference type="ChEBI" id="CHEBI:137387"/>
        <dbReference type="EC" id="2.1.1.63"/>
    </reaction>
</comment>
<dbReference type="GO" id="GO:0005737">
    <property type="term" value="C:cytoplasm"/>
    <property type="evidence" value="ECO:0007669"/>
    <property type="project" value="UniProtKB-SubCell"/>
</dbReference>
<dbReference type="GO" id="GO:0032259">
    <property type="term" value="P:methylation"/>
    <property type="evidence" value="ECO:0007669"/>
    <property type="project" value="UniProtKB-KW"/>
</dbReference>
<dbReference type="CDD" id="cd06445">
    <property type="entry name" value="ATase"/>
    <property type="match status" value="1"/>
</dbReference>
<name>B8GN82_THISH</name>
<organism evidence="11 12">
    <name type="scientific">Thioalkalivibrio sulfidiphilus (strain HL-EbGR7)</name>
    <dbReference type="NCBI Taxonomy" id="396588"/>
    <lineage>
        <taxon>Bacteria</taxon>
        <taxon>Pseudomonadati</taxon>
        <taxon>Pseudomonadota</taxon>
        <taxon>Gammaproteobacteria</taxon>
        <taxon>Chromatiales</taxon>
        <taxon>Ectothiorhodospiraceae</taxon>
        <taxon>Thioalkalivibrio</taxon>
    </lineage>
</organism>
<dbReference type="Gene3D" id="1.10.10.10">
    <property type="entry name" value="Winged helix-like DNA-binding domain superfamily/Winged helix DNA-binding domain"/>
    <property type="match status" value="1"/>
</dbReference>
<dbReference type="GO" id="GO:0003908">
    <property type="term" value="F:methylated-DNA-[protein]-cysteine S-methyltransferase activity"/>
    <property type="evidence" value="ECO:0007669"/>
    <property type="project" value="UniProtKB-UniRule"/>
</dbReference>
<dbReference type="InterPro" id="IPR023546">
    <property type="entry name" value="MGMT"/>
</dbReference>
<comment type="function">
    <text evidence="9">Involved in the cellular defense against the biological effects of O6-methylguanine (O6-MeG) and O4-methylthymine (O4-MeT) in DNA. Repairs the methylated nucleobase in DNA by stoichiometrically transferring the methyl group to a cysteine residue in the enzyme. This is a suicide reaction: the enzyme is irreversibly inactivated.</text>
</comment>
<feature type="active site" description="Nucleophile; methyl group acceptor" evidence="9">
    <location>
        <position position="121"/>
    </location>
</feature>
<evidence type="ECO:0000256" key="9">
    <source>
        <dbReference type="HAMAP-Rule" id="MF_00772"/>
    </source>
</evidence>
<sequence length="157" mass="16720">MDHDAVIQTPVGRLGIRCDGGKLLSAIDYLSDTTPLCAPRHDLSAEVARQLRCYFDDPAFRFDLPLAEQGTPFQRRVWSALLEIPCGETRSYGEIAHALASGARAVGGACARNPVIIVVPCHRVVPAGGGLGGYGGSTRGADVGIKAWLLRHEARDA</sequence>
<accession>B8GN82</accession>
<evidence type="ECO:0000256" key="8">
    <source>
        <dbReference type="ARBA" id="ARBA00049348"/>
    </source>
</evidence>
<evidence type="ECO:0000259" key="10">
    <source>
        <dbReference type="Pfam" id="PF01035"/>
    </source>
</evidence>
<comment type="catalytic activity">
    <reaction evidence="8 9">
        <text>a 6-O-methyl-2'-deoxyguanosine in DNA + L-cysteinyl-[protein] = S-methyl-L-cysteinyl-[protein] + a 2'-deoxyguanosine in DNA</text>
        <dbReference type="Rhea" id="RHEA:24000"/>
        <dbReference type="Rhea" id="RHEA-COMP:10131"/>
        <dbReference type="Rhea" id="RHEA-COMP:10132"/>
        <dbReference type="Rhea" id="RHEA-COMP:11367"/>
        <dbReference type="Rhea" id="RHEA-COMP:11368"/>
        <dbReference type="ChEBI" id="CHEBI:29950"/>
        <dbReference type="ChEBI" id="CHEBI:82612"/>
        <dbReference type="ChEBI" id="CHEBI:85445"/>
        <dbReference type="ChEBI" id="CHEBI:85448"/>
        <dbReference type="EC" id="2.1.1.63"/>
    </reaction>
</comment>
<keyword evidence="3 9" id="KW-0963">Cytoplasm</keyword>
<dbReference type="STRING" id="396588.Tgr7_0852"/>
<keyword evidence="7 9" id="KW-0234">DNA repair</keyword>
<dbReference type="KEGG" id="tgr:Tgr7_0852"/>
<evidence type="ECO:0000256" key="5">
    <source>
        <dbReference type="ARBA" id="ARBA00022679"/>
    </source>
</evidence>
<dbReference type="PANTHER" id="PTHR10815">
    <property type="entry name" value="METHYLATED-DNA--PROTEIN-CYSTEINE METHYLTRANSFERASE"/>
    <property type="match status" value="1"/>
</dbReference>
<keyword evidence="6 9" id="KW-0227">DNA damage</keyword>
<dbReference type="FunFam" id="1.10.10.10:FF:000214">
    <property type="entry name" value="Methylated-DNA--protein-cysteine methyltransferase"/>
    <property type="match status" value="1"/>
</dbReference>
<dbReference type="GO" id="GO:0006307">
    <property type="term" value="P:DNA alkylation repair"/>
    <property type="evidence" value="ECO:0007669"/>
    <property type="project" value="UniProtKB-UniRule"/>
</dbReference>
<dbReference type="Proteomes" id="UP000002383">
    <property type="component" value="Chromosome"/>
</dbReference>